<name>A0AAD9ZK01_9ROSI</name>
<evidence type="ECO:0008006" key="3">
    <source>
        <dbReference type="Google" id="ProtNLM"/>
    </source>
</evidence>
<reference evidence="1" key="1">
    <citation type="journal article" date="2023" name="Plant J.">
        <title>Genome sequences and population genomics provide insights into the demographic history, inbreeding, and mutation load of two 'living fossil' tree species of Dipteronia.</title>
        <authorList>
            <person name="Feng Y."/>
            <person name="Comes H.P."/>
            <person name="Chen J."/>
            <person name="Zhu S."/>
            <person name="Lu R."/>
            <person name="Zhang X."/>
            <person name="Li P."/>
            <person name="Qiu J."/>
            <person name="Olsen K.M."/>
            <person name="Qiu Y."/>
        </authorList>
    </citation>
    <scope>NUCLEOTIDE SEQUENCE</scope>
    <source>
        <strain evidence="1">NBL</strain>
    </source>
</reference>
<dbReference type="AlphaFoldDB" id="A0AAD9ZK01"/>
<protein>
    <recommendedName>
        <fullName evidence="3">Reverse transcriptase domain-containing protein</fullName>
    </recommendedName>
</protein>
<evidence type="ECO:0000313" key="1">
    <source>
        <dbReference type="EMBL" id="KAK3182850.1"/>
    </source>
</evidence>
<keyword evidence="2" id="KW-1185">Reference proteome</keyword>
<dbReference type="Proteomes" id="UP001281410">
    <property type="component" value="Unassembled WGS sequence"/>
</dbReference>
<dbReference type="SUPFAM" id="SSF56219">
    <property type="entry name" value="DNase I-like"/>
    <property type="match status" value="1"/>
</dbReference>
<dbReference type="InterPro" id="IPR036691">
    <property type="entry name" value="Endo/exonu/phosph_ase_sf"/>
</dbReference>
<accession>A0AAD9ZK01</accession>
<dbReference type="EMBL" id="JANJYJ010000010">
    <property type="protein sequence ID" value="KAK3182850.1"/>
    <property type="molecule type" value="Genomic_DNA"/>
</dbReference>
<proteinExistence type="predicted"/>
<organism evidence="1 2">
    <name type="scientific">Dipteronia sinensis</name>
    <dbReference type="NCBI Taxonomy" id="43782"/>
    <lineage>
        <taxon>Eukaryota</taxon>
        <taxon>Viridiplantae</taxon>
        <taxon>Streptophyta</taxon>
        <taxon>Embryophyta</taxon>
        <taxon>Tracheophyta</taxon>
        <taxon>Spermatophyta</taxon>
        <taxon>Magnoliopsida</taxon>
        <taxon>eudicotyledons</taxon>
        <taxon>Gunneridae</taxon>
        <taxon>Pentapetalae</taxon>
        <taxon>rosids</taxon>
        <taxon>malvids</taxon>
        <taxon>Sapindales</taxon>
        <taxon>Sapindaceae</taxon>
        <taxon>Hippocastanoideae</taxon>
        <taxon>Acereae</taxon>
        <taxon>Dipteronia</taxon>
    </lineage>
</organism>
<comment type="caution">
    <text evidence="1">The sequence shown here is derived from an EMBL/GenBank/DDBJ whole genome shotgun (WGS) entry which is preliminary data.</text>
</comment>
<evidence type="ECO:0000313" key="2">
    <source>
        <dbReference type="Proteomes" id="UP001281410"/>
    </source>
</evidence>
<sequence length="206" mass="23427">MRSRNREINEIEVARGGGCYDFGGRVWVVVSVISAAAVARVRRSFTISWCLEGDFNAVLDSLERIGESSFHLVSMRNYNSFIRKAKVVDIPLVGLSFTWTNFRERAAWARSLEEDFRVEEILEGFKSCNALIPKIRKPMTMRDFRPISLVGALCKVLAKVLANRLKRVMDSVIGDSQMAFTKICQILDIVVIAKEVIHKWKKNKEG</sequence>
<gene>
    <name evidence="1" type="ORF">Dsin_030136</name>
</gene>